<dbReference type="PANTHER" id="PTHR11487">
    <property type="entry name" value="THIOESTERASE"/>
    <property type="match status" value="1"/>
</dbReference>
<dbReference type="AlphaFoldDB" id="A0A5C4RGR5"/>
<evidence type="ECO:0000259" key="2">
    <source>
        <dbReference type="Pfam" id="PF00975"/>
    </source>
</evidence>
<evidence type="ECO:0000256" key="1">
    <source>
        <dbReference type="ARBA" id="ARBA00007169"/>
    </source>
</evidence>
<organism evidence="3 4">
    <name type="scientific">Photorhabdus luminescens subsp. sonorensis</name>
    <dbReference type="NCBI Taxonomy" id="1173677"/>
    <lineage>
        <taxon>Bacteria</taxon>
        <taxon>Pseudomonadati</taxon>
        <taxon>Pseudomonadota</taxon>
        <taxon>Gammaproteobacteria</taxon>
        <taxon>Enterobacterales</taxon>
        <taxon>Morganellaceae</taxon>
        <taxon>Photorhabdus</taxon>
    </lineage>
</organism>
<sequence>MMDFLFQQRKKSKPTPWFYTTEEAQVKSPVLYCFAHAGGNAEDYLRWQSKLSDVIQMRAICIPGTGRRYKEEYIKNIDLLVTQIASAIDDNSPEQYYLFGHSMGGIIAFEVANRVSSHASGLIVSACAAPKDVPSKRVVEMSLLKDEEFIKKALFFGGLPDNLLDFPETSELIALRLKRDFQLISKYCYQERAPIKTPILSIVGSEDPHISSQSMREWESFTEKYIGHHTVTGNHFYFDKYPDLIVNIIKNTLALSPNAINERYSSVII</sequence>
<evidence type="ECO:0000313" key="4">
    <source>
        <dbReference type="Proteomes" id="UP000307592"/>
    </source>
</evidence>
<dbReference type="Gene3D" id="3.40.50.1820">
    <property type="entry name" value="alpha/beta hydrolase"/>
    <property type="match status" value="1"/>
</dbReference>
<accession>A0A5C4RGR5</accession>
<protein>
    <submittedName>
        <fullName evidence="3">Thioesterase</fullName>
    </submittedName>
</protein>
<comment type="similarity">
    <text evidence="1">Belongs to the thioesterase family.</text>
</comment>
<comment type="caution">
    <text evidence="3">The sequence shown here is derived from an EMBL/GenBank/DDBJ whole genome shotgun (WGS) entry which is preliminary data.</text>
</comment>
<dbReference type="InterPro" id="IPR012223">
    <property type="entry name" value="TEII"/>
</dbReference>
<dbReference type="InterPro" id="IPR029058">
    <property type="entry name" value="AB_hydrolase_fold"/>
</dbReference>
<dbReference type="Proteomes" id="UP000307592">
    <property type="component" value="Unassembled WGS sequence"/>
</dbReference>
<dbReference type="GO" id="GO:0008610">
    <property type="term" value="P:lipid biosynthetic process"/>
    <property type="evidence" value="ECO:0007669"/>
    <property type="project" value="TreeGrafter"/>
</dbReference>
<evidence type="ECO:0000313" key="3">
    <source>
        <dbReference type="EMBL" id="TNH42958.1"/>
    </source>
</evidence>
<dbReference type="SUPFAM" id="SSF53474">
    <property type="entry name" value="alpha/beta-Hydrolases"/>
    <property type="match status" value="1"/>
</dbReference>
<dbReference type="PANTHER" id="PTHR11487:SF0">
    <property type="entry name" value="S-ACYL FATTY ACID SYNTHASE THIOESTERASE, MEDIUM CHAIN"/>
    <property type="match status" value="1"/>
</dbReference>
<proteinExistence type="inferred from homology"/>
<gene>
    <name evidence="3" type="ORF">EP164_13945</name>
</gene>
<dbReference type="RefSeq" id="WP_139656135.1">
    <property type="nucleotide sequence ID" value="NZ_CAWOQH010000149.1"/>
</dbReference>
<dbReference type="InterPro" id="IPR001031">
    <property type="entry name" value="Thioesterase"/>
</dbReference>
<dbReference type="EMBL" id="SBIJ01000024">
    <property type="protein sequence ID" value="TNH42958.1"/>
    <property type="molecule type" value="Genomic_DNA"/>
</dbReference>
<dbReference type="Pfam" id="PF00975">
    <property type="entry name" value="Thioesterase"/>
    <property type="match status" value="1"/>
</dbReference>
<name>A0A5C4RGR5_PHOLU</name>
<reference evidence="3 4" key="1">
    <citation type="submission" date="2019-01" db="EMBL/GenBank/DDBJ databases">
        <title>Draft genome assembly of Photorhabdus luminescens subsp. sonorensis Caborca.</title>
        <authorList>
            <person name="Duong D.A."/>
            <person name="Espinosa-Artiles P."/>
            <person name="Orozco R.A."/>
            <person name="Molnar I."/>
            <person name="Stock P."/>
        </authorList>
    </citation>
    <scope>NUCLEOTIDE SEQUENCE [LARGE SCALE GENOMIC DNA]</scope>
    <source>
        <strain evidence="3 4">Caborca</strain>
    </source>
</reference>
<feature type="domain" description="Thioesterase" evidence="2">
    <location>
        <begin position="31"/>
        <end position="246"/>
    </location>
</feature>